<reference evidence="8" key="1">
    <citation type="submission" date="2021-01" db="EMBL/GenBank/DDBJ databases">
        <authorList>
            <person name="Corre E."/>
            <person name="Pelletier E."/>
            <person name="Niang G."/>
            <person name="Scheremetjew M."/>
            <person name="Finn R."/>
            <person name="Kale V."/>
            <person name="Holt S."/>
            <person name="Cochrane G."/>
            <person name="Meng A."/>
            <person name="Brown T."/>
            <person name="Cohen L."/>
        </authorList>
    </citation>
    <scope>NUCLEOTIDE SEQUENCE</scope>
    <source>
        <strain evidence="8">GSBS06</strain>
    </source>
</reference>
<keyword evidence="4" id="KW-0808">Transferase</keyword>
<dbReference type="Gene3D" id="1.10.287.1970">
    <property type="match status" value="1"/>
</dbReference>
<dbReference type="FunFam" id="3.90.1150.10:FF:000010">
    <property type="entry name" value="Alanine aminotransferase 2"/>
    <property type="match status" value="1"/>
</dbReference>
<dbReference type="InterPro" id="IPR004839">
    <property type="entry name" value="Aminotransferase_I/II_large"/>
</dbReference>
<feature type="domain" description="Aminotransferase class I/classII large" evidence="7">
    <location>
        <begin position="168"/>
        <end position="539"/>
    </location>
</feature>
<name>A0A7S3PJF1_9STRA</name>
<proteinExistence type="inferred from homology"/>
<dbReference type="AlphaFoldDB" id="A0A7S3PJF1"/>
<dbReference type="FunFam" id="1.10.287.1970:FF:000001">
    <property type="entry name" value="Alanine aminotransferase 2"/>
    <property type="match status" value="1"/>
</dbReference>
<dbReference type="Gene3D" id="3.40.640.10">
    <property type="entry name" value="Type I PLP-dependent aspartate aminotransferase-like (Major domain)"/>
    <property type="match status" value="1"/>
</dbReference>
<sequence>MSFSVSSLSLRVASVGSRRVKFRSLSSLRVTSKPAPEFSISFDQRYQKDDAILKMPEACDAIKKPVNPELNLEDDSKFQLTLGTANAKVVSAEYAVRGAVLLRALEIEEDLKKNPDSYPFKNVVKCNIGNPQSLEQKPITFTRQVLSLVLNPDLLTDDTIAKAFPKDAKARARNYLDNIQSVGAYSESNGISVVRKEVAEYIQNRDNVFVDPENIFLTSGASEGVEHLMRVILRSSDDAILTPIPQYPLYSALTTALDGHFAPYYMGEETGWELDMNQVRQSLLDTRSQGKTVRAMVVINPGNPTGSVLSVENMRDIVEFCIEEKIVLFADEVYQKNIYTGEKPFVSFRKVAKDMHLLGTDGVLNAPLQLASFHSISKGVVGECGLRGGYVDLLGFSENVMEQIYKLASIKLCSNVPGQIATGLMVNPPSEGEESFAKYEQETNGIHASLQRRAQKLEAALNALPGIRCHPIEGAMYAFPDITLPDKFVKYAQALGQKPDGMYAIEVLENAGVVVVPGSGFGQNENTFHFRTTFLPPETVFDDVLERFSTFHTKFMEQWS</sequence>
<organism evidence="8">
    <name type="scientific">Aplanochytrium stocchinoi</name>
    <dbReference type="NCBI Taxonomy" id="215587"/>
    <lineage>
        <taxon>Eukaryota</taxon>
        <taxon>Sar</taxon>
        <taxon>Stramenopiles</taxon>
        <taxon>Bigyra</taxon>
        <taxon>Labyrinthulomycetes</taxon>
        <taxon>Thraustochytrida</taxon>
        <taxon>Thraustochytriidae</taxon>
        <taxon>Aplanochytrium</taxon>
    </lineage>
</organism>
<evidence type="ECO:0000259" key="7">
    <source>
        <dbReference type="Pfam" id="PF00155"/>
    </source>
</evidence>
<evidence type="ECO:0000256" key="5">
    <source>
        <dbReference type="ARBA" id="ARBA00022898"/>
    </source>
</evidence>
<dbReference type="UniPathway" id="UPA00528">
    <property type="reaction ID" value="UER00586"/>
</dbReference>
<evidence type="ECO:0000256" key="6">
    <source>
        <dbReference type="ARBA" id="ARBA00025785"/>
    </source>
</evidence>
<evidence type="ECO:0000256" key="2">
    <source>
        <dbReference type="ARBA" id="ARBA00011738"/>
    </source>
</evidence>
<comment type="similarity">
    <text evidence="6">Belongs to the class-I pyridoxal-phosphate-dependent aminotransferase family. Alanine aminotransferase subfamily.</text>
</comment>
<dbReference type="GO" id="GO:0042853">
    <property type="term" value="P:L-alanine catabolic process"/>
    <property type="evidence" value="ECO:0007669"/>
    <property type="project" value="UniProtKB-UniPathway"/>
</dbReference>
<dbReference type="GO" id="GO:0004021">
    <property type="term" value="F:L-alanine:2-oxoglutarate aminotransferase activity"/>
    <property type="evidence" value="ECO:0007669"/>
    <property type="project" value="TreeGrafter"/>
</dbReference>
<dbReference type="FunFam" id="3.40.640.10:FF:000012">
    <property type="entry name" value="alanine aminotransferase 2"/>
    <property type="match status" value="1"/>
</dbReference>
<dbReference type="EMBL" id="HBIN01015040">
    <property type="protein sequence ID" value="CAE0441282.1"/>
    <property type="molecule type" value="Transcribed_RNA"/>
</dbReference>
<dbReference type="GO" id="GO:0030170">
    <property type="term" value="F:pyridoxal phosphate binding"/>
    <property type="evidence" value="ECO:0007669"/>
    <property type="project" value="InterPro"/>
</dbReference>
<keyword evidence="5" id="KW-0663">Pyridoxal phosphate</keyword>
<dbReference type="CDD" id="cd00609">
    <property type="entry name" value="AAT_like"/>
    <property type="match status" value="1"/>
</dbReference>
<dbReference type="SUPFAM" id="SSF53383">
    <property type="entry name" value="PLP-dependent transferases"/>
    <property type="match status" value="1"/>
</dbReference>
<comment type="subunit">
    <text evidence="2">Homodimer.</text>
</comment>
<dbReference type="InterPro" id="IPR045088">
    <property type="entry name" value="ALAT1/2-like"/>
</dbReference>
<accession>A0A7S3PJF1</accession>
<dbReference type="InterPro" id="IPR015422">
    <property type="entry name" value="PyrdxlP-dep_Trfase_small"/>
</dbReference>
<gene>
    <name evidence="8" type="ORF">ASTO00021_LOCUS11415</name>
</gene>
<protein>
    <recommendedName>
        <fullName evidence="7">Aminotransferase class I/classII large domain-containing protein</fullName>
    </recommendedName>
</protein>
<evidence type="ECO:0000256" key="3">
    <source>
        <dbReference type="ARBA" id="ARBA00022576"/>
    </source>
</evidence>
<comment type="cofactor">
    <cofactor evidence="1">
        <name>pyridoxal 5'-phosphate</name>
        <dbReference type="ChEBI" id="CHEBI:597326"/>
    </cofactor>
</comment>
<dbReference type="PANTHER" id="PTHR11751">
    <property type="entry name" value="ALANINE AMINOTRANSFERASE"/>
    <property type="match status" value="1"/>
</dbReference>
<dbReference type="Pfam" id="PF00155">
    <property type="entry name" value="Aminotran_1_2"/>
    <property type="match status" value="1"/>
</dbReference>
<dbReference type="Gene3D" id="3.90.1150.10">
    <property type="entry name" value="Aspartate Aminotransferase, domain 1"/>
    <property type="match status" value="1"/>
</dbReference>
<dbReference type="PANTHER" id="PTHR11751:SF29">
    <property type="entry name" value="ALANINE TRANSAMINASE"/>
    <property type="match status" value="1"/>
</dbReference>
<dbReference type="InterPro" id="IPR015421">
    <property type="entry name" value="PyrdxlP-dep_Trfase_major"/>
</dbReference>
<evidence type="ECO:0000256" key="1">
    <source>
        <dbReference type="ARBA" id="ARBA00001933"/>
    </source>
</evidence>
<evidence type="ECO:0000313" key="8">
    <source>
        <dbReference type="EMBL" id="CAE0441282.1"/>
    </source>
</evidence>
<dbReference type="InterPro" id="IPR015424">
    <property type="entry name" value="PyrdxlP-dep_Trfase"/>
</dbReference>
<keyword evidence="3" id="KW-0032">Aminotransferase</keyword>
<evidence type="ECO:0000256" key="4">
    <source>
        <dbReference type="ARBA" id="ARBA00022679"/>
    </source>
</evidence>